<sequence length="284" mass="31560">MKQYHMADLQDGPPPQATILHDYQDDFEWLRVCETQDPHLKLLYFEDSLHGAIDCDTPGKPVLSYVALYLGYLRRRGAAPKTMLMGGLGGCGFWHAAAAIWPELDKTCIEINPRVIECAKQHFFLEPNARVLEDDLRRCLAEESLPAFDILLCDCYGAIDLPPHLMTREFMQLIHTALAPGGFAAFNLADAEANAVLGHQLRTILTVFGRIALLRDPEAANVAAIVCKDPQQIVSEAVHWQQTLYLSEILDADAEETLPTAVRNAVVLTDENLADTLDQFGLCC</sequence>
<dbReference type="PANTHER" id="PTHR43317:SF1">
    <property type="entry name" value="THERMOSPERMINE SYNTHASE ACAULIS5"/>
    <property type="match status" value="1"/>
</dbReference>
<dbReference type="Proteomes" id="UP000664417">
    <property type="component" value="Unassembled WGS sequence"/>
</dbReference>
<dbReference type="CDD" id="cd02440">
    <property type="entry name" value="AdoMet_MTases"/>
    <property type="match status" value="1"/>
</dbReference>
<organism evidence="2 3">
    <name type="scientific">Acanthopleuribacter pedis</name>
    <dbReference type="NCBI Taxonomy" id="442870"/>
    <lineage>
        <taxon>Bacteria</taxon>
        <taxon>Pseudomonadati</taxon>
        <taxon>Acidobacteriota</taxon>
        <taxon>Holophagae</taxon>
        <taxon>Acanthopleuribacterales</taxon>
        <taxon>Acanthopleuribacteraceae</taxon>
        <taxon>Acanthopleuribacter</taxon>
    </lineage>
</organism>
<evidence type="ECO:0000256" key="1">
    <source>
        <dbReference type="ARBA" id="ARBA00023115"/>
    </source>
</evidence>
<keyword evidence="3" id="KW-1185">Reference proteome</keyword>
<dbReference type="SUPFAM" id="SSF53335">
    <property type="entry name" value="S-adenosyl-L-methionine-dependent methyltransferases"/>
    <property type="match status" value="1"/>
</dbReference>
<dbReference type="NCBIfam" id="NF037959">
    <property type="entry name" value="MFS_SpdSyn"/>
    <property type="match status" value="1"/>
</dbReference>
<dbReference type="EMBL" id="JAFREP010000023">
    <property type="protein sequence ID" value="MBO1321293.1"/>
    <property type="molecule type" value="Genomic_DNA"/>
</dbReference>
<gene>
    <name evidence="2" type="ORF">J3U88_22625</name>
</gene>
<keyword evidence="1" id="KW-0620">Polyamine biosynthesis</keyword>
<name>A0A8J7QMU0_9BACT</name>
<dbReference type="InterPro" id="IPR029063">
    <property type="entry name" value="SAM-dependent_MTases_sf"/>
</dbReference>
<evidence type="ECO:0000313" key="2">
    <source>
        <dbReference type="EMBL" id="MBO1321293.1"/>
    </source>
</evidence>
<reference evidence="2" key="1">
    <citation type="submission" date="2021-03" db="EMBL/GenBank/DDBJ databases">
        <authorList>
            <person name="Wang G."/>
        </authorList>
    </citation>
    <scope>NUCLEOTIDE SEQUENCE</scope>
    <source>
        <strain evidence="2">KCTC 12899</strain>
    </source>
</reference>
<comment type="caution">
    <text evidence="2">The sequence shown here is derived from an EMBL/GenBank/DDBJ whole genome shotgun (WGS) entry which is preliminary data.</text>
</comment>
<proteinExistence type="predicted"/>
<dbReference type="Gene3D" id="3.40.50.150">
    <property type="entry name" value="Vaccinia Virus protein VP39"/>
    <property type="match status" value="1"/>
</dbReference>
<protein>
    <submittedName>
        <fullName evidence="2">Fused MFS/spermidine synthase</fullName>
    </submittedName>
</protein>
<dbReference type="PANTHER" id="PTHR43317">
    <property type="entry name" value="THERMOSPERMINE SYNTHASE ACAULIS5"/>
    <property type="match status" value="1"/>
</dbReference>
<dbReference type="AlphaFoldDB" id="A0A8J7QMU0"/>
<dbReference type="GO" id="GO:0006596">
    <property type="term" value="P:polyamine biosynthetic process"/>
    <property type="evidence" value="ECO:0007669"/>
    <property type="project" value="UniProtKB-KW"/>
</dbReference>
<accession>A0A8J7QMU0</accession>
<dbReference type="RefSeq" id="WP_207861267.1">
    <property type="nucleotide sequence ID" value="NZ_JAFREP010000023.1"/>
</dbReference>
<evidence type="ECO:0000313" key="3">
    <source>
        <dbReference type="Proteomes" id="UP000664417"/>
    </source>
</evidence>